<feature type="compositionally biased region" description="Low complexity" evidence="1">
    <location>
        <begin position="12"/>
        <end position="34"/>
    </location>
</feature>
<dbReference type="STRING" id="691883.A0A058Z6L2"/>
<evidence type="ECO:0008006" key="5">
    <source>
        <dbReference type="Google" id="ProtNLM"/>
    </source>
</evidence>
<evidence type="ECO:0000256" key="2">
    <source>
        <dbReference type="SAM" id="Phobius"/>
    </source>
</evidence>
<evidence type="ECO:0000313" key="3">
    <source>
        <dbReference type="EMBL" id="KCV69548.1"/>
    </source>
</evidence>
<dbReference type="EMBL" id="KB932206">
    <property type="protein sequence ID" value="KCV69548.1"/>
    <property type="molecule type" value="Genomic_DNA"/>
</dbReference>
<keyword evidence="2" id="KW-1133">Transmembrane helix</keyword>
<feature type="region of interest" description="Disordered" evidence="1">
    <location>
        <begin position="302"/>
        <end position="347"/>
    </location>
</feature>
<keyword evidence="4" id="KW-1185">Reference proteome</keyword>
<accession>A0A058Z6L2</accession>
<feature type="compositionally biased region" description="Basic and acidic residues" evidence="1">
    <location>
        <begin position="1"/>
        <end position="10"/>
    </location>
</feature>
<gene>
    <name evidence="3" type="ORF">H696_03969</name>
</gene>
<dbReference type="OrthoDB" id="2016540at2759"/>
<organism evidence="3">
    <name type="scientific">Fonticula alba</name>
    <name type="common">Slime mold</name>
    <dbReference type="NCBI Taxonomy" id="691883"/>
    <lineage>
        <taxon>Eukaryota</taxon>
        <taxon>Rotosphaerida</taxon>
        <taxon>Fonticulaceae</taxon>
        <taxon>Fonticula</taxon>
    </lineage>
</organism>
<dbReference type="Proteomes" id="UP000030693">
    <property type="component" value="Unassembled WGS sequence"/>
</dbReference>
<evidence type="ECO:0000313" key="4">
    <source>
        <dbReference type="Proteomes" id="UP000030693"/>
    </source>
</evidence>
<feature type="compositionally biased region" description="Low complexity" evidence="1">
    <location>
        <begin position="66"/>
        <end position="76"/>
    </location>
</feature>
<feature type="compositionally biased region" description="Pro residues" evidence="1">
    <location>
        <begin position="77"/>
        <end position="88"/>
    </location>
</feature>
<dbReference type="GeneID" id="20528694"/>
<protein>
    <recommendedName>
        <fullName evidence="5">Vacuole membrane protein 1</fullName>
    </recommendedName>
</protein>
<reference evidence="3" key="1">
    <citation type="submission" date="2013-04" db="EMBL/GenBank/DDBJ databases">
        <title>The Genome Sequence of Fonticula alba ATCC 38817.</title>
        <authorList>
            <consortium name="The Broad Institute Genomics Platform"/>
            <person name="Russ C."/>
            <person name="Cuomo C."/>
            <person name="Burger G."/>
            <person name="Gray M.W."/>
            <person name="Holland P.W.H."/>
            <person name="King N."/>
            <person name="Lang F.B.F."/>
            <person name="Roger A.J."/>
            <person name="Ruiz-Trillo I."/>
            <person name="Brown M."/>
            <person name="Walker B."/>
            <person name="Young S."/>
            <person name="Zeng Q."/>
            <person name="Gargeya S."/>
            <person name="Fitzgerald M."/>
            <person name="Haas B."/>
            <person name="Abouelleil A."/>
            <person name="Allen A.W."/>
            <person name="Alvarado L."/>
            <person name="Arachchi H.M."/>
            <person name="Berlin A.M."/>
            <person name="Chapman S.B."/>
            <person name="Gainer-Dewar J."/>
            <person name="Goldberg J."/>
            <person name="Griggs A."/>
            <person name="Gujja S."/>
            <person name="Hansen M."/>
            <person name="Howarth C."/>
            <person name="Imamovic A."/>
            <person name="Ireland A."/>
            <person name="Larimer J."/>
            <person name="McCowan C."/>
            <person name="Murphy C."/>
            <person name="Pearson M."/>
            <person name="Poon T.W."/>
            <person name="Priest M."/>
            <person name="Roberts A."/>
            <person name="Saif S."/>
            <person name="Shea T."/>
            <person name="Sisk P."/>
            <person name="Sykes S."/>
            <person name="Wortman J."/>
            <person name="Nusbaum C."/>
            <person name="Birren B."/>
        </authorList>
    </citation>
    <scope>NUCLEOTIDE SEQUENCE [LARGE SCALE GENOMIC DNA]</scope>
    <source>
        <strain evidence="3">ATCC 38817</strain>
    </source>
</reference>
<feature type="transmembrane region" description="Helical" evidence="2">
    <location>
        <begin position="175"/>
        <end position="198"/>
    </location>
</feature>
<evidence type="ECO:0000256" key="1">
    <source>
        <dbReference type="SAM" id="MobiDB-lite"/>
    </source>
</evidence>
<keyword evidence="2" id="KW-0472">Membrane</keyword>
<dbReference type="OMA" id="WRRISAC"/>
<feature type="transmembrane region" description="Helical" evidence="2">
    <location>
        <begin position="137"/>
        <end position="155"/>
    </location>
</feature>
<dbReference type="RefSeq" id="XP_009496113.1">
    <property type="nucleotide sequence ID" value="XM_009497838.1"/>
</dbReference>
<proteinExistence type="predicted"/>
<sequence length="528" mass="56454">MPRPPTDRPPDAVTASAAVASAAAPAAPSTASSPATPPSEAPLERPMTLEEPVTLLRHRGAPTPPSSTLSSSSSRSAPPPPSSHLPPPLVVDLRAQHQAELASLSLLRRPLFTLGLAGRLVAIRCRKLSTSASRRRRTVLALLVAGLAVLCTPLIEGSHQHAISLLRHLLVWYGGWIVLGFMSSAGMGFGAHTFLLYLGPYIVSTILEVESAECAGATVIIKKNALLREWSYSCDPTLPRSVDVPSLLSIFQFFLPEAIFWGIGTAIGELLPYFFARAAARSGQELDLTEFGVSLDAATGKLTNAPRSPAATDSNEGSPRLRPEASPAAAGHPVTGTSTLTTDPVAPAPPAPLSSRLTILVAQMMKRWGFFGIMLMASIPNPLFDLAGLLSGYLEMPFWEFFGATLIGKAGVKVLIQCSFTALAISRQGYLLAVLQWLERRLPFLHEGSLTQWEKKFRSAAHFRSSASLGRKSWIARSVDILVFGFLLMFAASAIVNMAAVQLRSEHAEQQRQAGLASPPAVRATKAR</sequence>
<feature type="transmembrane region" description="Helical" evidence="2">
    <location>
        <begin position="368"/>
        <end position="394"/>
    </location>
</feature>
<keyword evidence="2" id="KW-0812">Transmembrane</keyword>
<dbReference type="AlphaFoldDB" id="A0A058Z6L2"/>
<feature type="region of interest" description="Disordered" evidence="1">
    <location>
        <begin position="1"/>
        <end position="88"/>
    </location>
</feature>
<feature type="transmembrane region" description="Helical" evidence="2">
    <location>
        <begin position="481"/>
        <end position="503"/>
    </location>
</feature>
<dbReference type="eggNOG" id="KOG1109">
    <property type="taxonomic scope" value="Eukaryota"/>
</dbReference>
<feature type="compositionally biased region" description="Polar residues" evidence="1">
    <location>
        <begin position="302"/>
        <end position="317"/>
    </location>
</feature>
<name>A0A058Z6L2_FONAL</name>